<dbReference type="EMBL" id="CP022163">
    <property type="protein sequence ID" value="ATB33412.1"/>
    <property type="molecule type" value="Genomic_DNA"/>
</dbReference>
<keyword evidence="6" id="KW-0472">Membrane</keyword>
<sequence>MNTRRGVGLDAAPENDILAIGNSSETTVEALLEQIKRIAAREPHARCSREEGPLGPVAAALNALSAQLSARRLKEEEAFGMRALMEQSPNSMFCCDVNARIRYINFTIPGLTVERVLGDDLFDWIAPESRENARSVTQRVLATGETGGFELKPLVEGGPEWFAARVGPIMVEDRIIGFTVILTDITDLKRTQVRLEQSNRELESFAYVASHDLQEPLRKIQTFGERLKKTSTGLSPEGHDYLERMQGAATRMRRLIDDLLAFSRVSAKGQPFTRVELATVANEVLDDLEDPIEQTGATVTLGDLPVLDADPTQMRQLLQNLVGNALKFRREETPPSVSITASVDAQRHRFTLVVADNGIGFDEKYRDRIFNVFQRLHGRGQYEGTGIGLAICRKIAERHGGVIEVRSTPDVGSSFHITLPLKQPMRR</sequence>
<dbReference type="PRINTS" id="PR00344">
    <property type="entry name" value="BCTRLSENSOR"/>
</dbReference>
<dbReference type="SUPFAM" id="SSF55785">
    <property type="entry name" value="PYP-like sensor domain (PAS domain)"/>
    <property type="match status" value="1"/>
</dbReference>
<dbReference type="PROSITE" id="PS50113">
    <property type="entry name" value="PAC"/>
    <property type="match status" value="1"/>
</dbReference>
<dbReference type="CDD" id="cd00082">
    <property type="entry name" value="HisKA"/>
    <property type="match status" value="1"/>
</dbReference>
<evidence type="ECO:0000256" key="6">
    <source>
        <dbReference type="ARBA" id="ARBA00023136"/>
    </source>
</evidence>
<evidence type="ECO:0000256" key="5">
    <source>
        <dbReference type="ARBA" id="ARBA00022777"/>
    </source>
</evidence>
<dbReference type="InterPro" id="IPR000700">
    <property type="entry name" value="PAS-assoc_C"/>
</dbReference>
<dbReference type="PROSITE" id="PS50109">
    <property type="entry name" value="HIS_KIN"/>
    <property type="match status" value="1"/>
</dbReference>
<dbReference type="Proteomes" id="UP000217289">
    <property type="component" value="Chromosome"/>
</dbReference>
<dbReference type="Gene3D" id="3.30.565.10">
    <property type="entry name" value="Histidine kinase-like ATPase, C-terminal domain"/>
    <property type="match status" value="1"/>
</dbReference>
<evidence type="ECO:0000259" key="7">
    <source>
        <dbReference type="PROSITE" id="PS50109"/>
    </source>
</evidence>
<accession>A0A250IQ90</accession>
<dbReference type="FunFam" id="3.30.565.10:FF:000006">
    <property type="entry name" value="Sensor histidine kinase WalK"/>
    <property type="match status" value="1"/>
</dbReference>
<dbReference type="InterPro" id="IPR036890">
    <property type="entry name" value="HATPase_C_sf"/>
</dbReference>
<dbReference type="Gene3D" id="3.30.450.20">
    <property type="entry name" value="PAS domain"/>
    <property type="match status" value="1"/>
</dbReference>
<dbReference type="AlphaFoldDB" id="A0A250IQ90"/>
<evidence type="ECO:0000313" key="10">
    <source>
        <dbReference type="Proteomes" id="UP000217289"/>
    </source>
</evidence>
<dbReference type="GO" id="GO:0000156">
    <property type="term" value="F:phosphorelay response regulator activity"/>
    <property type="evidence" value="ECO:0007669"/>
    <property type="project" value="TreeGrafter"/>
</dbReference>
<protein>
    <recommendedName>
        <fullName evidence="2">histidine kinase</fullName>
        <ecNumber evidence="2">2.7.13.3</ecNumber>
    </recommendedName>
</protein>
<dbReference type="InterPro" id="IPR000014">
    <property type="entry name" value="PAS"/>
</dbReference>
<reference evidence="9 10" key="1">
    <citation type="submission" date="2017-06" db="EMBL/GenBank/DDBJ databases">
        <authorList>
            <person name="Kim H.J."/>
            <person name="Triplett B.A."/>
        </authorList>
    </citation>
    <scope>NUCLEOTIDE SEQUENCE [LARGE SCALE GENOMIC DNA]</scope>
    <source>
        <strain evidence="9 10">DSM 14713</strain>
    </source>
</reference>
<dbReference type="InterPro" id="IPR036097">
    <property type="entry name" value="HisK_dim/P_sf"/>
</dbReference>
<dbReference type="SUPFAM" id="SSF55874">
    <property type="entry name" value="ATPase domain of HSP90 chaperone/DNA topoisomerase II/histidine kinase"/>
    <property type="match status" value="1"/>
</dbReference>
<dbReference type="InterPro" id="IPR004358">
    <property type="entry name" value="Sig_transdc_His_kin-like_C"/>
</dbReference>
<evidence type="ECO:0000256" key="1">
    <source>
        <dbReference type="ARBA" id="ARBA00000085"/>
    </source>
</evidence>
<dbReference type="InterPro" id="IPR003661">
    <property type="entry name" value="HisK_dim/P_dom"/>
</dbReference>
<feature type="domain" description="Histidine kinase" evidence="7">
    <location>
        <begin position="208"/>
        <end position="423"/>
    </location>
</feature>
<dbReference type="SUPFAM" id="SSF47384">
    <property type="entry name" value="Homodimeric domain of signal transducing histidine kinase"/>
    <property type="match status" value="1"/>
</dbReference>
<keyword evidence="5 9" id="KW-0418">Kinase</keyword>
<dbReference type="EC" id="2.7.13.3" evidence="2"/>
<evidence type="ECO:0000259" key="8">
    <source>
        <dbReference type="PROSITE" id="PS50113"/>
    </source>
</evidence>
<feature type="domain" description="PAC" evidence="8">
    <location>
        <begin position="145"/>
        <end position="197"/>
    </location>
</feature>
<evidence type="ECO:0000313" key="9">
    <source>
        <dbReference type="EMBL" id="ATB33412.1"/>
    </source>
</evidence>
<keyword evidence="4" id="KW-0808">Transferase</keyword>
<evidence type="ECO:0000256" key="3">
    <source>
        <dbReference type="ARBA" id="ARBA00022553"/>
    </source>
</evidence>
<dbReference type="PANTHER" id="PTHR42878">
    <property type="entry name" value="TWO-COMPONENT HISTIDINE KINASE"/>
    <property type="match status" value="1"/>
</dbReference>
<dbReference type="KEGG" id="mbd:MEBOL_006907"/>
<dbReference type="InterPro" id="IPR003594">
    <property type="entry name" value="HATPase_dom"/>
</dbReference>
<dbReference type="Gene3D" id="1.10.287.130">
    <property type="match status" value="1"/>
</dbReference>
<proteinExistence type="predicted"/>
<dbReference type="CDD" id="cd00130">
    <property type="entry name" value="PAS"/>
    <property type="match status" value="1"/>
</dbReference>
<dbReference type="GO" id="GO:0030295">
    <property type="term" value="F:protein kinase activator activity"/>
    <property type="evidence" value="ECO:0007669"/>
    <property type="project" value="TreeGrafter"/>
</dbReference>
<dbReference type="PANTHER" id="PTHR42878:SF15">
    <property type="entry name" value="BACTERIOPHYTOCHROME"/>
    <property type="match status" value="1"/>
</dbReference>
<dbReference type="SMART" id="SM00388">
    <property type="entry name" value="HisKA"/>
    <property type="match status" value="1"/>
</dbReference>
<dbReference type="RefSeq" id="WP_245919123.1">
    <property type="nucleotide sequence ID" value="NZ_CP022163.1"/>
</dbReference>
<dbReference type="Pfam" id="PF00512">
    <property type="entry name" value="HisKA"/>
    <property type="match status" value="1"/>
</dbReference>
<dbReference type="InterPro" id="IPR035965">
    <property type="entry name" value="PAS-like_dom_sf"/>
</dbReference>
<gene>
    <name evidence="9" type="ORF">MEBOL_006907</name>
</gene>
<keyword evidence="3" id="KW-0597">Phosphoprotein</keyword>
<keyword evidence="10" id="KW-1185">Reference proteome</keyword>
<dbReference type="GO" id="GO:0007234">
    <property type="term" value="P:osmosensory signaling via phosphorelay pathway"/>
    <property type="evidence" value="ECO:0007669"/>
    <property type="project" value="TreeGrafter"/>
</dbReference>
<dbReference type="InterPro" id="IPR013656">
    <property type="entry name" value="PAS_4"/>
</dbReference>
<dbReference type="SMART" id="SM00387">
    <property type="entry name" value="HATPase_c"/>
    <property type="match status" value="1"/>
</dbReference>
<dbReference type="InterPro" id="IPR005467">
    <property type="entry name" value="His_kinase_dom"/>
</dbReference>
<organism evidence="9 10">
    <name type="scientific">Melittangium boletus DSM 14713</name>
    <dbReference type="NCBI Taxonomy" id="1294270"/>
    <lineage>
        <taxon>Bacteria</taxon>
        <taxon>Pseudomonadati</taxon>
        <taxon>Myxococcota</taxon>
        <taxon>Myxococcia</taxon>
        <taxon>Myxococcales</taxon>
        <taxon>Cystobacterineae</taxon>
        <taxon>Archangiaceae</taxon>
        <taxon>Melittangium</taxon>
    </lineage>
</organism>
<dbReference type="Pfam" id="PF08448">
    <property type="entry name" value="PAS_4"/>
    <property type="match status" value="1"/>
</dbReference>
<dbReference type="InterPro" id="IPR050351">
    <property type="entry name" value="BphY/WalK/GraS-like"/>
</dbReference>
<dbReference type="GO" id="GO:0000155">
    <property type="term" value="F:phosphorelay sensor kinase activity"/>
    <property type="evidence" value="ECO:0007669"/>
    <property type="project" value="InterPro"/>
</dbReference>
<dbReference type="Pfam" id="PF02518">
    <property type="entry name" value="HATPase_c"/>
    <property type="match status" value="1"/>
</dbReference>
<evidence type="ECO:0000256" key="4">
    <source>
        <dbReference type="ARBA" id="ARBA00022679"/>
    </source>
</evidence>
<dbReference type="NCBIfam" id="TIGR00229">
    <property type="entry name" value="sensory_box"/>
    <property type="match status" value="1"/>
</dbReference>
<dbReference type="GO" id="GO:0016020">
    <property type="term" value="C:membrane"/>
    <property type="evidence" value="ECO:0007669"/>
    <property type="project" value="UniProtKB-SubCell"/>
</dbReference>
<evidence type="ECO:0000256" key="2">
    <source>
        <dbReference type="ARBA" id="ARBA00012438"/>
    </source>
</evidence>
<name>A0A250IQ90_9BACT</name>
<comment type="catalytic activity">
    <reaction evidence="1">
        <text>ATP + protein L-histidine = ADP + protein N-phospho-L-histidine.</text>
        <dbReference type="EC" id="2.7.13.3"/>
    </reaction>
</comment>